<dbReference type="GO" id="GO:0006355">
    <property type="term" value="P:regulation of DNA-templated transcription"/>
    <property type="evidence" value="ECO:0007669"/>
    <property type="project" value="InterPro"/>
</dbReference>
<keyword evidence="2" id="KW-0238">DNA-binding</keyword>
<dbReference type="InterPro" id="IPR013321">
    <property type="entry name" value="Arc_rbn_hlx_hlx"/>
</dbReference>
<dbReference type="SUPFAM" id="SSF47598">
    <property type="entry name" value="Ribbon-helix-helix"/>
    <property type="match status" value="1"/>
</dbReference>
<accession>A0A7S6VX15</accession>
<dbReference type="AlphaFoldDB" id="A0A7S6VX15"/>
<sequence length="85" mass="9924">MARTDPQVNFRIPAELKDKLDNAAKENGRTLTAELILRLEMTFEHDDQILDLRERIEKLEEAVEYLESFQSETEGRLNNLDGRGY</sequence>
<evidence type="ECO:0000313" key="3">
    <source>
        <dbReference type="Proteomes" id="UP000593966"/>
    </source>
</evidence>
<organism evidence="2 3">
    <name type="scientific">Acinetobacter piscicola</name>
    <dbReference type="NCBI Taxonomy" id="2006115"/>
    <lineage>
        <taxon>Bacteria</taxon>
        <taxon>Pseudomonadati</taxon>
        <taxon>Pseudomonadota</taxon>
        <taxon>Gammaproteobacteria</taxon>
        <taxon>Moraxellales</taxon>
        <taxon>Moraxellaceae</taxon>
        <taxon>Acinetobacter</taxon>
    </lineage>
</organism>
<evidence type="ECO:0000313" key="2">
    <source>
        <dbReference type="EMBL" id="QOW46451.1"/>
    </source>
</evidence>
<dbReference type="InterPro" id="IPR005569">
    <property type="entry name" value="Arc_DNA-bd_dom"/>
</dbReference>
<dbReference type="Pfam" id="PF03869">
    <property type="entry name" value="Arc"/>
    <property type="match status" value="1"/>
</dbReference>
<gene>
    <name evidence="2" type="ORF">G0028_11395</name>
</gene>
<protein>
    <submittedName>
        <fullName evidence="2">Arc family DNA-binding protein</fullName>
    </submittedName>
</protein>
<dbReference type="EMBL" id="CP048659">
    <property type="protein sequence ID" value="QOW46451.1"/>
    <property type="molecule type" value="Genomic_DNA"/>
</dbReference>
<dbReference type="Proteomes" id="UP000593966">
    <property type="component" value="Chromosome"/>
</dbReference>
<dbReference type="Gene3D" id="1.10.1220.10">
    <property type="entry name" value="Met repressor-like"/>
    <property type="match status" value="1"/>
</dbReference>
<proteinExistence type="predicted"/>
<dbReference type="GO" id="GO:0003677">
    <property type="term" value="F:DNA binding"/>
    <property type="evidence" value="ECO:0007669"/>
    <property type="project" value="UniProtKB-KW"/>
</dbReference>
<evidence type="ECO:0000259" key="1">
    <source>
        <dbReference type="Pfam" id="PF03869"/>
    </source>
</evidence>
<name>A0A7S6VX15_9GAMM</name>
<keyword evidence="3" id="KW-1185">Reference proteome</keyword>
<dbReference type="RefSeq" id="WP_180097404.1">
    <property type="nucleotide sequence ID" value="NZ_CP048659.1"/>
</dbReference>
<dbReference type="InterPro" id="IPR010985">
    <property type="entry name" value="Ribbon_hlx_hlx"/>
</dbReference>
<feature type="domain" description="Arc-like DNA binding" evidence="1">
    <location>
        <begin position="2"/>
        <end position="47"/>
    </location>
</feature>
<reference evidence="2 3" key="1">
    <citation type="submission" date="2020-02" db="EMBL/GenBank/DDBJ databases">
        <title>Tigecycline-resistant Acinetobacter species from pigs and migratory birds.</title>
        <authorList>
            <person name="Chen C."/>
            <person name="Sun J."/>
            <person name="Liao X.-P."/>
            <person name="Liu Y.-H."/>
        </authorList>
    </citation>
    <scope>NUCLEOTIDE SEQUENCE [LARGE SCALE GENOMIC DNA]</scope>
    <source>
        <strain evidence="2 3">YH12207_T</strain>
    </source>
</reference>